<organism evidence="2 3">
    <name type="scientific">Asparagus officinalis</name>
    <name type="common">Garden asparagus</name>
    <dbReference type="NCBI Taxonomy" id="4686"/>
    <lineage>
        <taxon>Eukaryota</taxon>
        <taxon>Viridiplantae</taxon>
        <taxon>Streptophyta</taxon>
        <taxon>Embryophyta</taxon>
        <taxon>Tracheophyta</taxon>
        <taxon>Spermatophyta</taxon>
        <taxon>Magnoliopsida</taxon>
        <taxon>Liliopsida</taxon>
        <taxon>Asparagales</taxon>
        <taxon>Asparagaceae</taxon>
        <taxon>Asparagoideae</taxon>
        <taxon>Asparagus</taxon>
    </lineage>
</organism>
<dbReference type="GO" id="GO:0004497">
    <property type="term" value="F:monooxygenase activity"/>
    <property type="evidence" value="ECO:0007669"/>
    <property type="project" value="UniProtKB-KW"/>
</dbReference>
<protein>
    <recommendedName>
        <fullName evidence="4">Cytochrome P450</fullName>
    </recommendedName>
</protein>
<dbReference type="GO" id="GO:0020037">
    <property type="term" value="F:heme binding"/>
    <property type="evidence" value="ECO:0007669"/>
    <property type="project" value="InterPro"/>
</dbReference>
<evidence type="ECO:0000313" key="2">
    <source>
        <dbReference type="EMBL" id="ONK67417.1"/>
    </source>
</evidence>
<comment type="similarity">
    <text evidence="1">Belongs to the cytochrome P450 family.</text>
</comment>
<sequence length="91" mass="10451">MNEDIGIVEVGIPVKLEEEDEVQDENLEAHQLFFGGGSRLCLGKELGIIEISTFLHYFVTRYRWEEVGGDTMQQSPRVEAPNGLHIRVWDY</sequence>
<dbReference type="AlphaFoldDB" id="A0A5P1EQL9"/>
<dbReference type="InterPro" id="IPR036396">
    <property type="entry name" value="Cyt_P450_sf"/>
</dbReference>
<evidence type="ECO:0000313" key="3">
    <source>
        <dbReference type="Proteomes" id="UP000243459"/>
    </source>
</evidence>
<keyword evidence="1" id="KW-0503">Monooxygenase</keyword>
<reference evidence="3" key="1">
    <citation type="journal article" date="2017" name="Nat. Commun.">
        <title>The asparagus genome sheds light on the origin and evolution of a young Y chromosome.</title>
        <authorList>
            <person name="Harkess A."/>
            <person name="Zhou J."/>
            <person name="Xu C."/>
            <person name="Bowers J.E."/>
            <person name="Van der Hulst R."/>
            <person name="Ayyampalayam S."/>
            <person name="Mercati F."/>
            <person name="Riccardi P."/>
            <person name="McKain M.R."/>
            <person name="Kakrana A."/>
            <person name="Tang H."/>
            <person name="Ray J."/>
            <person name="Groenendijk J."/>
            <person name="Arikit S."/>
            <person name="Mathioni S.M."/>
            <person name="Nakano M."/>
            <person name="Shan H."/>
            <person name="Telgmann-Rauber A."/>
            <person name="Kanno A."/>
            <person name="Yue Z."/>
            <person name="Chen H."/>
            <person name="Li W."/>
            <person name="Chen Y."/>
            <person name="Xu X."/>
            <person name="Zhang Y."/>
            <person name="Luo S."/>
            <person name="Chen H."/>
            <person name="Gao J."/>
            <person name="Mao Z."/>
            <person name="Pires J.C."/>
            <person name="Luo M."/>
            <person name="Kudrna D."/>
            <person name="Wing R.A."/>
            <person name="Meyers B.C."/>
            <person name="Yi K."/>
            <person name="Kong H."/>
            <person name="Lavrijsen P."/>
            <person name="Sunseri F."/>
            <person name="Falavigna A."/>
            <person name="Ye Y."/>
            <person name="Leebens-Mack J.H."/>
            <person name="Chen G."/>
        </authorList>
    </citation>
    <scope>NUCLEOTIDE SEQUENCE [LARGE SCALE GENOMIC DNA]</scope>
    <source>
        <strain evidence="3">cv. DH0086</strain>
    </source>
</reference>
<dbReference type="Gramene" id="ONK67417">
    <property type="protein sequence ID" value="ONK67417"/>
    <property type="gene ID" value="A4U43_C06F20040"/>
</dbReference>
<keyword evidence="1" id="KW-0408">Iron</keyword>
<evidence type="ECO:0008006" key="4">
    <source>
        <dbReference type="Google" id="ProtNLM"/>
    </source>
</evidence>
<dbReference type="GO" id="GO:0005506">
    <property type="term" value="F:iron ion binding"/>
    <property type="evidence" value="ECO:0007669"/>
    <property type="project" value="InterPro"/>
</dbReference>
<name>A0A5P1EQL9_ASPOF</name>
<dbReference type="Proteomes" id="UP000243459">
    <property type="component" value="Chromosome 6"/>
</dbReference>
<keyword evidence="1" id="KW-0560">Oxidoreductase</keyword>
<dbReference type="OMA" id="MNEDIGI"/>
<dbReference type="EMBL" id="CM007386">
    <property type="protein sequence ID" value="ONK67417.1"/>
    <property type="molecule type" value="Genomic_DNA"/>
</dbReference>
<keyword evidence="1" id="KW-0349">Heme</keyword>
<dbReference type="Gene3D" id="1.10.630.10">
    <property type="entry name" value="Cytochrome P450"/>
    <property type="match status" value="1"/>
</dbReference>
<keyword evidence="1" id="KW-0479">Metal-binding</keyword>
<dbReference type="InterPro" id="IPR001128">
    <property type="entry name" value="Cyt_P450"/>
</dbReference>
<keyword evidence="3" id="KW-1185">Reference proteome</keyword>
<dbReference type="SUPFAM" id="SSF48264">
    <property type="entry name" value="Cytochrome P450"/>
    <property type="match status" value="1"/>
</dbReference>
<proteinExistence type="inferred from homology"/>
<dbReference type="InterPro" id="IPR017972">
    <property type="entry name" value="Cyt_P450_CS"/>
</dbReference>
<dbReference type="PROSITE" id="PS00086">
    <property type="entry name" value="CYTOCHROME_P450"/>
    <property type="match status" value="1"/>
</dbReference>
<evidence type="ECO:0000256" key="1">
    <source>
        <dbReference type="RuleBase" id="RU000461"/>
    </source>
</evidence>
<dbReference type="Pfam" id="PF00067">
    <property type="entry name" value="p450"/>
    <property type="match status" value="1"/>
</dbReference>
<dbReference type="GO" id="GO:0016705">
    <property type="term" value="F:oxidoreductase activity, acting on paired donors, with incorporation or reduction of molecular oxygen"/>
    <property type="evidence" value="ECO:0007669"/>
    <property type="project" value="InterPro"/>
</dbReference>
<accession>A0A5P1EQL9</accession>
<gene>
    <name evidence="2" type="ORF">A4U43_C06F20040</name>
</gene>